<comment type="caution">
    <text evidence="9">The sequence shown here is derived from an EMBL/GenBank/DDBJ whole genome shotgun (WGS) entry which is preliminary data.</text>
</comment>
<evidence type="ECO:0000313" key="11">
    <source>
        <dbReference type="Proteomes" id="UP000525078"/>
    </source>
</evidence>
<accession>A0A7J6EXC1</accession>
<keyword evidence="4 8" id="KW-0812">Transmembrane</keyword>
<evidence type="ECO:0000256" key="5">
    <source>
        <dbReference type="ARBA" id="ARBA00022989"/>
    </source>
</evidence>
<dbReference type="Proteomes" id="UP000525078">
    <property type="component" value="Unassembled WGS sequence"/>
</dbReference>
<keyword evidence="2" id="KW-0328">Glycosyltransferase</keyword>
<keyword evidence="6 8" id="KW-0472">Membrane</keyword>
<dbReference type="InterPro" id="IPR005150">
    <property type="entry name" value="Cellulose_synth"/>
</dbReference>
<evidence type="ECO:0000313" key="9">
    <source>
        <dbReference type="EMBL" id="KAF4362329.1"/>
    </source>
</evidence>
<evidence type="ECO:0000256" key="7">
    <source>
        <dbReference type="ARBA" id="ARBA00023316"/>
    </source>
</evidence>
<evidence type="ECO:0000313" key="10">
    <source>
        <dbReference type="EMBL" id="KAF4391315.1"/>
    </source>
</evidence>
<keyword evidence="5 8" id="KW-1133">Transmembrane helix</keyword>
<dbReference type="GO" id="GO:0016020">
    <property type="term" value="C:membrane"/>
    <property type="evidence" value="ECO:0007669"/>
    <property type="project" value="InterPro"/>
</dbReference>
<dbReference type="EMBL" id="JAATIQ010000060">
    <property type="protein sequence ID" value="KAF4391315.1"/>
    <property type="molecule type" value="Genomic_DNA"/>
</dbReference>
<sequence length="397" mass="45716">MIKELGKLTNLHGRLFISRLEYVKEVNDVLKDSLMKKKLSHRAYCEIHGISLKSSFRVLEEIHLRNITTSDWSFINTNDHHNGEIFPCLKRFQLNLQRLSSLTELSLWRYDQLRVSSEITNAPLILSLDCDMYSNNADTIREILCFFMDETRGDELAFVQFPQNYNNLTKNDMYAHSPPSVNDVEFAGEVDMVQLFTVVLDVFIEEKVSVEESISRVSSPWFLPFAYVFIAKSVYSLSEAMSHGSTLKAWWNTQKMWLIRRTSAYFIALVDIIKRKLGLSETTFVLTDKVVTEDILNRYDEEVMEFGSSNLVFNILSTLALLNLFCLVGWVKKLVFDFDSKAIEQMIMQVLLCGIIIVVNLPIYNALFIRKDKGSIPTSVMVKSFVLASILCLIPLY</sequence>
<proteinExistence type="predicted"/>
<dbReference type="GO" id="GO:0016760">
    <property type="term" value="F:cellulose synthase (UDP-forming) activity"/>
    <property type="evidence" value="ECO:0007669"/>
    <property type="project" value="InterPro"/>
</dbReference>
<evidence type="ECO:0000256" key="4">
    <source>
        <dbReference type="ARBA" id="ARBA00022692"/>
    </source>
</evidence>
<evidence type="ECO:0000313" key="12">
    <source>
        <dbReference type="Proteomes" id="UP000583929"/>
    </source>
</evidence>
<dbReference type="PANTHER" id="PTHR13301">
    <property type="entry name" value="X-BOX TRANSCRIPTION FACTOR-RELATED"/>
    <property type="match status" value="1"/>
</dbReference>
<dbReference type="EMBL" id="JAATIP010000185">
    <property type="protein sequence ID" value="KAF4362329.1"/>
    <property type="molecule type" value="Genomic_DNA"/>
</dbReference>
<evidence type="ECO:0000256" key="1">
    <source>
        <dbReference type="ARBA" id="ARBA00004308"/>
    </source>
</evidence>
<evidence type="ECO:0000256" key="3">
    <source>
        <dbReference type="ARBA" id="ARBA00022679"/>
    </source>
</evidence>
<keyword evidence="7" id="KW-0961">Cell wall biogenesis/degradation</keyword>
<reference evidence="11 12" key="1">
    <citation type="journal article" date="2020" name="bioRxiv">
        <title>Sequence and annotation of 42 cannabis genomes reveals extensive copy number variation in cannabinoid synthesis and pathogen resistance genes.</title>
        <authorList>
            <person name="Mckernan K.J."/>
            <person name="Helbert Y."/>
            <person name="Kane L.T."/>
            <person name="Ebling H."/>
            <person name="Zhang L."/>
            <person name="Liu B."/>
            <person name="Eaton Z."/>
            <person name="Mclaughlin S."/>
            <person name="Kingan S."/>
            <person name="Baybayan P."/>
            <person name="Concepcion G."/>
            <person name="Jordan M."/>
            <person name="Riva A."/>
            <person name="Barbazuk W."/>
            <person name="Harkins T."/>
        </authorList>
    </citation>
    <scope>NUCLEOTIDE SEQUENCE [LARGE SCALE GENOMIC DNA]</scope>
    <source>
        <strain evidence="11 12">cv. Jamaican Lion 4</strain>
        <strain evidence="10">Father</strain>
        <strain evidence="9">Mother</strain>
        <tissue evidence="9">Leaf</tissue>
    </source>
</reference>
<feature type="transmembrane region" description="Helical" evidence="8">
    <location>
        <begin position="346"/>
        <end position="368"/>
    </location>
</feature>
<dbReference type="Proteomes" id="UP000583929">
    <property type="component" value="Unassembled WGS sequence"/>
</dbReference>
<dbReference type="GO" id="GO:0071555">
    <property type="term" value="P:cell wall organization"/>
    <property type="evidence" value="ECO:0007669"/>
    <property type="project" value="UniProtKB-KW"/>
</dbReference>
<name>A0A7J6EXC1_CANSA</name>
<keyword evidence="3" id="KW-0808">Transferase</keyword>
<dbReference type="GO" id="GO:0030244">
    <property type="term" value="P:cellulose biosynthetic process"/>
    <property type="evidence" value="ECO:0007669"/>
    <property type="project" value="InterPro"/>
</dbReference>
<feature type="transmembrane region" description="Helical" evidence="8">
    <location>
        <begin position="311"/>
        <end position="331"/>
    </location>
</feature>
<dbReference type="GO" id="GO:0012505">
    <property type="term" value="C:endomembrane system"/>
    <property type="evidence" value="ECO:0007669"/>
    <property type="project" value="UniProtKB-SubCell"/>
</dbReference>
<dbReference type="AlphaFoldDB" id="A0A7J6EXC1"/>
<evidence type="ECO:0000256" key="2">
    <source>
        <dbReference type="ARBA" id="ARBA00022676"/>
    </source>
</evidence>
<protein>
    <submittedName>
        <fullName evidence="9">Uncharacterized protein</fullName>
    </submittedName>
</protein>
<comment type="subcellular location">
    <subcellularLocation>
        <location evidence="1">Endomembrane system</location>
    </subcellularLocation>
</comment>
<keyword evidence="12" id="KW-1185">Reference proteome</keyword>
<evidence type="ECO:0000256" key="8">
    <source>
        <dbReference type="SAM" id="Phobius"/>
    </source>
</evidence>
<dbReference type="Pfam" id="PF03552">
    <property type="entry name" value="Cellulose_synt"/>
    <property type="match status" value="2"/>
</dbReference>
<evidence type="ECO:0000256" key="6">
    <source>
        <dbReference type="ARBA" id="ARBA00023136"/>
    </source>
</evidence>
<organism evidence="9 11">
    <name type="scientific">Cannabis sativa</name>
    <name type="common">Hemp</name>
    <name type="synonym">Marijuana</name>
    <dbReference type="NCBI Taxonomy" id="3483"/>
    <lineage>
        <taxon>Eukaryota</taxon>
        <taxon>Viridiplantae</taxon>
        <taxon>Streptophyta</taxon>
        <taxon>Embryophyta</taxon>
        <taxon>Tracheophyta</taxon>
        <taxon>Spermatophyta</taxon>
        <taxon>Magnoliopsida</taxon>
        <taxon>eudicotyledons</taxon>
        <taxon>Gunneridae</taxon>
        <taxon>Pentapetalae</taxon>
        <taxon>rosids</taxon>
        <taxon>fabids</taxon>
        <taxon>Rosales</taxon>
        <taxon>Cannabaceae</taxon>
        <taxon>Cannabis</taxon>
    </lineage>
</organism>
<gene>
    <name evidence="9" type="ORF">F8388_008213</name>
    <name evidence="10" type="ORF">G4B88_016625</name>
</gene>